<name>A0ABT7YT19_9ACTN</name>
<keyword evidence="5" id="KW-1185">Reference proteome</keyword>
<evidence type="ECO:0000256" key="2">
    <source>
        <dbReference type="ARBA" id="ARBA00023002"/>
    </source>
</evidence>
<accession>A0ABT7YT19</accession>
<dbReference type="Proteomes" id="UP001171902">
    <property type="component" value="Unassembled WGS sequence"/>
</dbReference>
<dbReference type="SUPFAM" id="SSF50129">
    <property type="entry name" value="GroES-like"/>
    <property type="match status" value="1"/>
</dbReference>
<dbReference type="RefSeq" id="WP_289958689.1">
    <property type="nucleotide sequence ID" value="NZ_JAUEMJ010000005.1"/>
</dbReference>
<organism evidence="4 5">
    <name type="scientific">Glycomyces tritici</name>
    <dbReference type="NCBI Taxonomy" id="2665176"/>
    <lineage>
        <taxon>Bacteria</taxon>
        <taxon>Bacillati</taxon>
        <taxon>Actinomycetota</taxon>
        <taxon>Actinomycetes</taxon>
        <taxon>Glycomycetales</taxon>
        <taxon>Glycomycetaceae</taxon>
        <taxon>Glycomyces</taxon>
    </lineage>
</organism>
<dbReference type="SUPFAM" id="SSF51735">
    <property type="entry name" value="NAD(P)-binding Rossmann-fold domains"/>
    <property type="match status" value="1"/>
</dbReference>
<gene>
    <name evidence="4" type="ORF">QWI33_18810</name>
</gene>
<dbReference type="PANTHER" id="PTHR48106:SF18">
    <property type="entry name" value="QUINONE OXIDOREDUCTASE PIG3"/>
    <property type="match status" value="1"/>
</dbReference>
<evidence type="ECO:0000313" key="5">
    <source>
        <dbReference type="Proteomes" id="UP001171902"/>
    </source>
</evidence>
<comment type="caution">
    <text evidence="4">The sequence shown here is derived from an EMBL/GenBank/DDBJ whole genome shotgun (WGS) entry which is preliminary data.</text>
</comment>
<dbReference type="SMART" id="SM00829">
    <property type="entry name" value="PKS_ER"/>
    <property type="match status" value="1"/>
</dbReference>
<dbReference type="CDD" id="cd08268">
    <property type="entry name" value="MDR2"/>
    <property type="match status" value="1"/>
</dbReference>
<dbReference type="Pfam" id="PF08240">
    <property type="entry name" value="ADH_N"/>
    <property type="match status" value="1"/>
</dbReference>
<dbReference type="Gene3D" id="3.40.50.720">
    <property type="entry name" value="NAD(P)-binding Rossmann-like Domain"/>
    <property type="match status" value="1"/>
</dbReference>
<keyword evidence="2" id="KW-0560">Oxidoreductase</keyword>
<proteinExistence type="predicted"/>
<dbReference type="Pfam" id="PF00107">
    <property type="entry name" value="ADH_zinc_N"/>
    <property type="match status" value="1"/>
</dbReference>
<dbReference type="InterPro" id="IPR020843">
    <property type="entry name" value="ER"/>
</dbReference>
<evidence type="ECO:0000313" key="4">
    <source>
        <dbReference type="EMBL" id="MDN3241784.1"/>
    </source>
</evidence>
<keyword evidence="1" id="KW-0521">NADP</keyword>
<dbReference type="Gene3D" id="3.90.180.10">
    <property type="entry name" value="Medium-chain alcohol dehydrogenases, catalytic domain"/>
    <property type="match status" value="1"/>
</dbReference>
<sequence length="330" mass="34158">MAKTVRFHEYGGPDVLRVEDAPAGEPGPGEVLVRIEAVGLNRAEALFRSGVYIEQARSFPARLGAEAAGVVESLGEGVTGFRAGQAVSVIPTFSMNDYGVYAERAVVPAASLIARPDSVDAVAGAAVWMPYLTAYGALAQVGGMRPGDTAVITAASSSVGLAAIQIANRLGAVPIATTRSQSKKDALLKAGAADVIVTDEEDVTARVLDRTGGRGAEFAFDAVAGSGVTALAKAVAPDGTLFLYGALSGEPTPYPGFDLGMPALNMRTFLVHETTLNAERLRTAAAFIASGLRDGAFTPTIDRVFALDDIAEAHRHMERGAQFGKLVAVP</sequence>
<feature type="domain" description="Enoyl reductase (ER)" evidence="3">
    <location>
        <begin position="11"/>
        <end position="328"/>
    </location>
</feature>
<dbReference type="InterPro" id="IPR036291">
    <property type="entry name" value="NAD(P)-bd_dom_sf"/>
</dbReference>
<reference evidence="4" key="1">
    <citation type="submission" date="2023-06" db="EMBL/GenBank/DDBJ databases">
        <title>Gycomyces niveus sp.nov., a novel actinomycete isolated from soil in Shouguang.</title>
        <authorList>
            <person name="Yang X."/>
            <person name="Zhao J."/>
        </authorList>
    </citation>
    <scope>NUCLEOTIDE SEQUENCE</scope>
    <source>
        <strain evidence="4">NEAU C2</strain>
    </source>
</reference>
<dbReference type="PANTHER" id="PTHR48106">
    <property type="entry name" value="QUINONE OXIDOREDUCTASE PIG3-RELATED"/>
    <property type="match status" value="1"/>
</dbReference>
<dbReference type="EMBL" id="JAUEMJ010000005">
    <property type="protein sequence ID" value="MDN3241784.1"/>
    <property type="molecule type" value="Genomic_DNA"/>
</dbReference>
<evidence type="ECO:0000256" key="1">
    <source>
        <dbReference type="ARBA" id="ARBA00022857"/>
    </source>
</evidence>
<dbReference type="InterPro" id="IPR013154">
    <property type="entry name" value="ADH-like_N"/>
</dbReference>
<evidence type="ECO:0000259" key="3">
    <source>
        <dbReference type="SMART" id="SM00829"/>
    </source>
</evidence>
<dbReference type="InterPro" id="IPR011032">
    <property type="entry name" value="GroES-like_sf"/>
</dbReference>
<protein>
    <submittedName>
        <fullName evidence="4">Zinc-dependent alcohol dehydrogenase family protein</fullName>
    </submittedName>
</protein>
<dbReference type="InterPro" id="IPR013149">
    <property type="entry name" value="ADH-like_C"/>
</dbReference>